<accession>A0A1H3CLK7</accession>
<dbReference type="RefSeq" id="WP_089948368.1">
    <property type="nucleotide sequence ID" value="NZ_FNOI01000009.1"/>
</dbReference>
<dbReference type="GO" id="GO:0016616">
    <property type="term" value="F:oxidoreductase activity, acting on the CH-OH group of donors, NAD or NADP as acceptor"/>
    <property type="evidence" value="ECO:0007669"/>
    <property type="project" value="UniProtKB-ARBA"/>
</dbReference>
<name>A0A1H3CLK7_9RHOB</name>
<keyword evidence="10" id="KW-1185">Reference proteome</keyword>
<dbReference type="InterPro" id="IPR023210">
    <property type="entry name" value="NADP_OxRdtase_dom"/>
</dbReference>
<reference evidence="10" key="1">
    <citation type="submission" date="2016-10" db="EMBL/GenBank/DDBJ databases">
        <authorList>
            <person name="Varghese N."/>
            <person name="Submissions S."/>
        </authorList>
    </citation>
    <scope>NUCLEOTIDE SEQUENCE [LARGE SCALE GENOMIC DNA]</scope>
    <source>
        <strain evidence="10">DSM 26922</strain>
    </source>
</reference>
<dbReference type="FunFam" id="3.20.20.100:FF:000002">
    <property type="entry name" value="2,5-diketo-D-gluconic acid reductase A"/>
    <property type="match status" value="1"/>
</dbReference>
<evidence type="ECO:0000256" key="6">
    <source>
        <dbReference type="PIRSR" id="PIRSR000097-2"/>
    </source>
</evidence>
<dbReference type="Gene3D" id="3.20.20.100">
    <property type="entry name" value="NADP-dependent oxidoreductase domain"/>
    <property type="match status" value="1"/>
</dbReference>
<dbReference type="PIRSF" id="PIRSF000097">
    <property type="entry name" value="AKR"/>
    <property type="match status" value="1"/>
</dbReference>
<dbReference type="PRINTS" id="PR00069">
    <property type="entry name" value="ALDKETRDTASE"/>
</dbReference>
<dbReference type="SUPFAM" id="SSF51430">
    <property type="entry name" value="NAD(P)-linked oxidoreductase"/>
    <property type="match status" value="1"/>
</dbReference>
<dbReference type="PANTHER" id="PTHR43827">
    <property type="entry name" value="2,5-DIKETO-D-GLUCONIC ACID REDUCTASE"/>
    <property type="match status" value="1"/>
</dbReference>
<evidence type="ECO:0000256" key="7">
    <source>
        <dbReference type="PIRSR" id="PIRSR000097-3"/>
    </source>
</evidence>
<dbReference type="Pfam" id="PF00248">
    <property type="entry name" value="Aldo_ket_red"/>
    <property type="match status" value="1"/>
</dbReference>
<evidence type="ECO:0000313" key="9">
    <source>
        <dbReference type="EMBL" id="SDX54985.1"/>
    </source>
</evidence>
<evidence type="ECO:0000256" key="2">
    <source>
        <dbReference type="ARBA" id="ARBA00022857"/>
    </source>
</evidence>
<proteinExistence type="inferred from homology"/>
<feature type="active site" description="Proton donor" evidence="5">
    <location>
        <position position="51"/>
    </location>
</feature>
<feature type="binding site" evidence="6">
    <location>
        <position position="109"/>
    </location>
    <ligand>
        <name>substrate</name>
    </ligand>
</feature>
<protein>
    <submittedName>
        <fullName evidence="9">2,5-diketo-D-gluconate reductase A</fullName>
    </submittedName>
</protein>
<keyword evidence="3" id="KW-0560">Oxidoreductase</keyword>
<dbReference type="AlphaFoldDB" id="A0A1H3CLK7"/>
<comment type="similarity">
    <text evidence="1">Belongs to the aldo/keto reductase family.</text>
</comment>
<feature type="domain" description="NADP-dependent oxidoreductase" evidence="8">
    <location>
        <begin position="18"/>
        <end position="260"/>
    </location>
</feature>
<keyword evidence="2" id="KW-0521">NADP</keyword>
<evidence type="ECO:0000256" key="4">
    <source>
        <dbReference type="ARBA" id="ARBA00049445"/>
    </source>
</evidence>
<evidence type="ECO:0000256" key="3">
    <source>
        <dbReference type="ARBA" id="ARBA00023002"/>
    </source>
</evidence>
<dbReference type="Proteomes" id="UP000199441">
    <property type="component" value="Unassembled WGS sequence"/>
</dbReference>
<comment type="catalytic activity">
    <reaction evidence="4">
        <text>hydroxyacetone + NADP(+) = methylglyoxal + NADPH + H(+)</text>
        <dbReference type="Rhea" id="RHEA:27986"/>
        <dbReference type="ChEBI" id="CHEBI:15378"/>
        <dbReference type="ChEBI" id="CHEBI:17158"/>
        <dbReference type="ChEBI" id="CHEBI:27957"/>
        <dbReference type="ChEBI" id="CHEBI:57783"/>
        <dbReference type="ChEBI" id="CHEBI:58349"/>
    </reaction>
</comment>
<feature type="site" description="Lowers pKa of active site Tyr" evidence="7">
    <location>
        <position position="76"/>
    </location>
</feature>
<gene>
    <name evidence="9" type="ORF">SAMN04488001_3478</name>
</gene>
<dbReference type="EMBL" id="FNOI01000009">
    <property type="protein sequence ID" value="SDX54985.1"/>
    <property type="molecule type" value="Genomic_DNA"/>
</dbReference>
<dbReference type="PROSITE" id="PS00798">
    <property type="entry name" value="ALDOKETO_REDUCTASE_1"/>
    <property type="match status" value="1"/>
</dbReference>
<dbReference type="InterPro" id="IPR036812">
    <property type="entry name" value="NAD(P)_OxRdtase_dom_sf"/>
</dbReference>
<evidence type="ECO:0000256" key="5">
    <source>
        <dbReference type="PIRSR" id="PIRSR000097-1"/>
    </source>
</evidence>
<dbReference type="OrthoDB" id="9768793at2"/>
<organism evidence="9 10">
    <name type="scientific">Litoreibacter albidus</name>
    <dbReference type="NCBI Taxonomy" id="670155"/>
    <lineage>
        <taxon>Bacteria</taxon>
        <taxon>Pseudomonadati</taxon>
        <taxon>Pseudomonadota</taxon>
        <taxon>Alphaproteobacteria</taxon>
        <taxon>Rhodobacterales</taxon>
        <taxon>Roseobacteraceae</taxon>
        <taxon>Litoreibacter</taxon>
    </lineage>
</organism>
<dbReference type="InterPro" id="IPR020471">
    <property type="entry name" value="AKR"/>
</dbReference>
<evidence type="ECO:0000259" key="8">
    <source>
        <dbReference type="Pfam" id="PF00248"/>
    </source>
</evidence>
<evidence type="ECO:0000256" key="1">
    <source>
        <dbReference type="ARBA" id="ARBA00007905"/>
    </source>
</evidence>
<dbReference type="PROSITE" id="PS00062">
    <property type="entry name" value="ALDOKETO_REDUCTASE_2"/>
    <property type="match status" value="1"/>
</dbReference>
<evidence type="ECO:0000313" key="10">
    <source>
        <dbReference type="Proteomes" id="UP000199441"/>
    </source>
</evidence>
<dbReference type="InterPro" id="IPR018170">
    <property type="entry name" value="Aldo/ket_reductase_CS"/>
</dbReference>
<dbReference type="STRING" id="670155.SAMN04488001_3478"/>
<sequence length="276" mass="30132">MTDIPQITLNDGHSIPQLGFGVWQIDDETTPGVVSAAVDLGYRLVDGAFIYGNEASMGEGIRQAPSPRDALFVTSKVWNSDQGYDKARAAIDASLKRIGLDYLDLVLIHWPCPSRDLYVDTWRALIDAREAGQVRSIGVSNFNPDHLDRLIAETGVTPAVNQIEINPRFQNETVRAANEARGIVTQAWTPLGSGRSFDTPVIKDIAARTGKSAVQVILRWHVQLGHSVIPRSTSRDHLASNLDVMDFALSDQEMAAIAALETGERCGPDPVEFDAD</sequence>
<dbReference type="PANTHER" id="PTHR43827:SF3">
    <property type="entry name" value="NADP-DEPENDENT OXIDOREDUCTASE DOMAIN-CONTAINING PROTEIN"/>
    <property type="match status" value="1"/>
</dbReference>